<evidence type="ECO:0008006" key="6">
    <source>
        <dbReference type="Google" id="ProtNLM"/>
    </source>
</evidence>
<reference evidence="2 5" key="3">
    <citation type="journal article" date="2020" name="J. Nat. Prod.">
        <title>Genomics-Metabolomics Profiling Disclosed Marine Vibrio spartinae 3.6 as a Producer of a New Branched Side Chain Prodigiosin.</title>
        <authorList>
            <person name="Vitale G.A."/>
            <person name="Sciarretta M."/>
            <person name="Palma Esposito F."/>
            <person name="January G.G."/>
            <person name="Giaccio M."/>
            <person name="Bunk B."/>
            <person name="Sproer C."/>
            <person name="Bajerski F."/>
            <person name="Power D."/>
            <person name="Festa C."/>
            <person name="Monti M.C."/>
            <person name="D'Auria M.V."/>
            <person name="de Pascale D."/>
        </authorList>
    </citation>
    <scope>NUCLEOTIDE SEQUENCE [LARGE SCALE GENOMIC DNA]</scope>
    <source>
        <strain evidence="2 5">3.6</strain>
    </source>
</reference>
<evidence type="ECO:0000313" key="2">
    <source>
        <dbReference type="EMBL" id="QMV15134.1"/>
    </source>
</evidence>
<keyword evidence="5" id="KW-1185">Reference proteome</keyword>
<reference evidence="3 4" key="1">
    <citation type="submission" date="2016-12" db="EMBL/GenBank/DDBJ databases">
        <authorList>
            <person name="Song W.-J."/>
            <person name="Kurnit D.M."/>
        </authorList>
    </citation>
    <scope>NUCLEOTIDE SEQUENCE [LARGE SCALE GENOMIC DNA]</scope>
    <source>
        <strain evidence="3 4">CECT 9026</strain>
    </source>
</reference>
<dbReference type="EMBL" id="CP046268">
    <property type="protein sequence ID" value="QMV15134.1"/>
    <property type="molecule type" value="Genomic_DNA"/>
</dbReference>
<keyword evidence="1" id="KW-1133">Transmembrane helix</keyword>
<keyword evidence="1" id="KW-0472">Membrane</keyword>
<gene>
    <name evidence="3" type="ORF">VSP9026_00636</name>
    <name evidence="2" type="ORF">Vspart_02412</name>
</gene>
<dbReference type="RefSeq" id="WP_074371613.1">
    <property type="nucleotide sequence ID" value="NZ_AP024907.1"/>
</dbReference>
<evidence type="ECO:0000313" key="5">
    <source>
        <dbReference type="Proteomes" id="UP000515264"/>
    </source>
</evidence>
<evidence type="ECO:0000313" key="4">
    <source>
        <dbReference type="Proteomes" id="UP000184774"/>
    </source>
</evidence>
<keyword evidence="1" id="KW-0812">Transmembrane</keyword>
<dbReference type="Proteomes" id="UP000515264">
    <property type="component" value="Chromosome 1"/>
</dbReference>
<evidence type="ECO:0000313" key="3">
    <source>
        <dbReference type="EMBL" id="SIO93003.1"/>
    </source>
</evidence>
<evidence type="ECO:0000256" key="1">
    <source>
        <dbReference type="SAM" id="Phobius"/>
    </source>
</evidence>
<dbReference type="OrthoDB" id="5898795at2"/>
<dbReference type="AlphaFoldDB" id="A0A1N6M0N8"/>
<accession>A0A1N6M0N8</accession>
<feature type="transmembrane region" description="Helical" evidence="1">
    <location>
        <begin position="6"/>
        <end position="29"/>
    </location>
</feature>
<proteinExistence type="predicted"/>
<reference evidence="2" key="2">
    <citation type="submission" date="2019-11" db="EMBL/GenBank/DDBJ databases">
        <authorList>
            <person name="January G."/>
            <person name="Bunk B."/>
        </authorList>
    </citation>
    <scope>NUCLEOTIDE SEQUENCE</scope>
    <source>
        <strain evidence="2">3.6</strain>
    </source>
</reference>
<dbReference type="Proteomes" id="UP000184774">
    <property type="component" value="Unassembled WGS sequence"/>
</dbReference>
<organism evidence="3 4">
    <name type="scientific">Vibrio spartinae</name>
    <dbReference type="NCBI Taxonomy" id="1918945"/>
    <lineage>
        <taxon>Bacteria</taxon>
        <taxon>Pseudomonadati</taxon>
        <taxon>Pseudomonadota</taxon>
        <taxon>Gammaproteobacteria</taxon>
        <taxon>Vibrionales</taxon>
        <taxon>Vibrionaceae</taxon>
        <taxon>Vibrio</taxon>
    </lineage>
</organism>
<name>A0A1N6M0N8_9VIBR</name>
<dbReference type="EMBL" id="FSSB01000007">
    <property type="protein sequence ID" value="SIO93003.1"/>
    <property type="molecule type" value="Genomic_DNA"/>
</dbReference>
<protein>
    <recommendedName>
        <fullName evidence="6">DUF2897 domain-containing protein</fullName>
    </recommendedName>
</protein>
<sequence length="63" mass="7366">MDFLTSPWFIITVIISIIIGNIAALKYLTPKNLDKLTKKQGNDLDRLIELDKKHQQEIKKRDE</sequence>